<dbReference type="EMBL" id="ML769688">
    <property type="protein sequence ID" value="KAE9389644.1"/>
    <property type="molecule type" value="Genomic_DNA"/>
</dbReference>
<organism evidence="2 3">
    <name type="scientific">Gymnopus androsaceus JB14</name>
    <dbReference type="NCBI Taxonomy" id="1447944"/>
    <lineage>
        <taxon>Eukaryota</taxon>
        <taxon>Fungi</taxon>
        <taxon>Dikarya</taxon>
        <taxon>Basidiomycota</taxon>
        <taxon>Agaricomycotina</taxon>
        <taxon>Agaricomycetes</taxon>
        <taxon>Agaricomycetidae</taxon>
        <taxon>Agaricales</taxon>
        <taxon>Marasmiineae</taxon>
        <taxon>Omphalotaceae</taxon>
        <taxon>Gymnopus</taxon>
    </lineage>
</organism>
<feature type="region of interest" description="Disordered" evidence="1">
    <location>
        <begin position="327"/>
        <end position="366"/>
    </location>
</feature>
<dbReference type="PANTHER" id="PTHR36419">
    <property type="entry name" value="ARRESTIN FAMILY PROTEIN 1"/>
    <property type="match status" value="1"/>
</dbReference>
<feature type="compositionally biased region" description="Polar residues" evidence="1">
    <location>
        <begin position="353"/>
        <end position="362"/>
    </location>
</feature>
<feature type="compositionally biased region" description="Polar residues" evidence="1">
    <location>
        <begin position="408"/>
        <end position="421"/>
    </location>
</feature>
<accession>A0A6A4GX19</accession>
<feature type="compositionally biased region" description="Pro residues" evidence="1">
    <location>
        <begin position="721"/>
        <end position="733"/>
    </location>
</feature>
<dbReference type="Proteomes" id="UP000799118">
    <property type="component" value="Unassembled WGS sequence"/>
</dbReference>
<dbReference type="InterPro" id="IPR053060">
    <property type="entry name" value="Cytokinesis_Signaling_Reg"/>
</dbReference>
<feature type="compositionally biased region" description="Pro residues" evidence="1">
    <location>
        <begin position="753"/>
        <end position="775"/>
    </location>
</feature>
<feature type="compositionally biased region" description="Polar residues" evidence="1">
    <location>
        <begin position="327"/>
        <end position="340"/>
    </location>
</feature>
<dbReference type="AlphaFoldDB" id="A0A6A4GX19"/>
<sequence>MSGQVKLTLRPPPNVDFVHGYPGIPPGAADRPQAAVKGAIEVRAGPQGVKAKWVRVELRKVETLPGGGIQNTFYDFVGPSPVTLWTASEEYGALRSQDFPFQIRIPESVPPSIALESRAGIKYELLASVCTKGKKGFLRRRKSNVVSTQAAIIIDKHELHSTWPVYCQPETRQITHEGVTLTVERNHTCYGPGDRISVMATLKSDNIHTILLRGFELTLKESTIFRAGPYTSGKKSVPQVRVAVVAETRLPVNFSLYGGMVQKAELTCAISLMSSVFKALLGTGQPLVMDLPVILSNWQRNVSQEATRRIGPAPGLSVLPANTSGTVNASTVSSQITARPSMTVERPPGSSRGAPSTITDNSSKPDEMGYMAAGYGNGPKTTIASKTTIDDFTRPGSAGMGASGSTANNRFASSTPSQQVRKPSATAISPSSTPNKWLSAEEEKKARALYELAKEEVEKTQAGAMAQHDAASAPVAAPAVTSPVNAPKNAAWLSAEEEKTRLFNKARDDAARAQGLDTYPASQPVQKPAVTSTPAGVPNYMSAEEEKAALRRYEDAKRAVQMTQLGGTDDVGTSSSSSYVPPPAANELPPSFEASVPVVDARTQLAEKERLQRDYEARDAAAAKPASLEDAPAYSHNPEPQPLTGTIIQSAIAEKEMLRRKFEMMDAQARGSPSQPPRQASPVQPKTRPTPAPPTSSRILTAAEEKAMLRARFEAEDSAQAPPPAPEPSPPPQINGYSYVNGYTNGTHAGPSTPSPSVPTFNPPPAPPPLAPKPPAAYIQETQEEDARVSRYVNAGAPLPDLDYKPGGSLARNPSAGSGLDMRPFTPFSAGFDANSKSVGLPPPLPRSNKRD</sequence>
<dbReference type="PANTHER" id="PTHR36419:SF1">
    <property type="entry name" value="RHO1 GEF LOCALIZING PROTEIN 1"/>
    <property type="match status" value="1"/>
</dbReference>
<feature type="region of interest" description="Disordered" evidence="1">
    <location>
        <begin position="666"/>
        <end position="699"/>
    </location>
</feature>
<feature type="region of interest" description="Disordered" evidence="1">
    <location>
        <begin position="394"/>
        <end position="440"/>
    </location>
</feature>
<feature type="region of interest" description="Disordered" evidence="1">
    <location>
        <begin position="714"/>
        <end position="852"/>
    </location>
</feature>
<dbReference type="GO" id="GO:0000935">
    <property type="term" value="C:division septum"/>
    <property type="evidence" value="ECO:0007669"/>
    <property type="project" value="TreeGrafter"/>
</dbReference>
<dbReference type="GO" id="GO:0000917">
    <property type="term" value="P:division septum assembly"/>
    <property type="evidence" value="ECO:0007669"/>
    <property type="project" value="TreeGrafter"/>
</dbReference>
<reference evidence="2" key="1">
    <citation type="journal article" date="2019" name="Environ. Microbiol.">
        <title>Fungal ecological strategies reflected in gene transcription - a case study of two litter decomposers.</title>
        <authorList>
            <person name="Barbi F."/>
            <person name="Kohler A."/>
            <person name="Barry K."/>
            <person name="Baskaran P."/>
            <person name="Daum C."/>
            <person name="Fauchery L."/>
            <person name="Ihrmark K."/>
            <person name="Kuo A."/>
            <person name="LaButti K."/>
            <person name="Lipzen A."/>
            <person name="Morin E."/>
            <person name="Grigoriev I.V."/>
            <person name="Henrissat B."/>
            <person name="Lindahl B."/>
            <person name="Martin F."/>
        </authorList>
    </citation>
    <scope>NUCLEOTIDE SEQUENCE</scope>
    <source>
        <strain evidence="2">JB14</strain>
    </source>
</reference>
<feature type="compositionally biased region" description="Polar residues" evidence="1">
    <location>
        <begin position="735"/>
        <end position="747"/>
    </location>
</feature>
<evidence type="ECO:0008006" key="4">
    <source>
        <dbReference type="Google" id="ProtNLM"/>
    </source>
</evidence>
<dbReference type="PRINTS" id="PR01217">
    <property type="entry name" value="PRICHEXTENSN"/>
</dbReference>
<feature type="compositionally biased region" description="Low complexity" evidence="1">
    <location>
        <begin position="423"/>
        <end position="434"/>
    </location>
</feature>
<gene>
    <name evidence="2" type="ORF">BT96DRAFT_926451</name>
</gene>
<evidence type="ECO:0000313" key="2">
    <source>
        <dbReference type="EMBL" id="KAE9389644.1"/>
    </source>
</evidence>
<dbReference type="OrthoDB" id="4001642at2759"/>
<keyword evidence="3" id="KW-1185">Reference proteome</keyword>
<evidence type="ECO:0000256" key="1">
    <source>
        <dbReference type="SAM" id="MobiDB-lite"/>
    </source>
</evidence>
<evidence type="ECO:0000313" key="3">
    <source>
        <dbReference type="Proteomes" id="UP000799118"/>
    </source>
</evidence>
<proteinExistence type="predicted"/>
<protein>
    <recommendedName>
        <fullName evidence="4">Arrestin C-terminal-like domain-containing protein</fullName>
    </recommendedName>
</protein>
<name>A0A6A4GX19_9AGAR</name>
<feature type="region of interest" description="Disordered" evidence="1">
    <location>
        <begin position="615"/>
        <end position="644"/>
    </location>
</feature>
<feature type="region of interest" description="Disordered" evidence="1">
    <location>
        <begin position="566"/>
        <end position="591"/>
    </location>
</feature>